<dbReference type="InterPro" id="IPR053144">
    <property type="entry name" value="Acetyltransferase_Butenolide"/>
</dbReference>
<feature type="domain" description="N-acetyltransferase" evidence="1">
    <location>
        <begin position="3"/>
        <end position="132"/>
    </location>
</feature>
<dbReference type="InterPro" id="IPR016181">
    <property type="entry name" value="Acyl_CoA_acyltransferase"/>
</dbReference>
<keyword evidence="2" id="KW-0808">Transferase</keyword>
<name>A0A1G6ZTP0_9SPHI</name>
<dbReference type="EMBL" id="FNAI01000003">
    <property type="protein sequence ID" value="SDE05919.1"/>
    <property type="molecule type" value="Genomic_DNA"/>
</dbReference>
<dbReference type="RefSeq" id="WP_091148709.1">
    <property type="nucleotide sequence ID" value="NZ_FNAI01000003.1"/>
</dbReference>
<dbReference type="SUPFAM" id="SSF55729">
    <property type="entry name" value="Acyl-CoA N-acyltransferases (Nat)"/>
    <property type="match status" value="1"/>
</dbReference>
<evidence type="ECO:0000313" key="3">
    <source>
        <dbReference type="Proteomes" id="UP000199072"/>
    </source>
</evidence>
<proteinExistence type="predicted"/>
<sequence>MEITYRTNITPATEAIIAVYDSSGIKRPTNDPERIAKMYENSNLVVTAWYGDVLIGIARSLTDFCYCCYLADLAISMEYQKGGIGRQLVKLTKETLGKQCMLLLLAAPTAQEYYPKLGMDTVHNGFIINREQ</sequence>
<accession>A0A1G6ZTP0</accession>
<dbReference type="PANTHER" id="PTHR43233:SF1">
    <property type="entry name" value="FAMILY N-ACETYLTRANSFERASE, PUTATIVE (AFU_ORTHOLOGUE AFUA_6G03350)-RELATED"/>
    <property type="match status" value="1"/>
</dbReference>
<dbReference type="InterPro" id="IPR000182">
    <property type="entry name" value="GNAT_dom"/>
</dbReference>
<dbReference type="GO" id="GO:0016747">
    <property type="term" value="F:acyltransferase activity, transferring groups other than amino-acyl groups"/>
    <property type="evidence" value="ECO:0007669"/>
    <property type="project" value="InterPro"/>
</dbReference>
<protein>
    <submittedName>
        <fullName evidence="2">Acetyltransferase (GNAT) domain-containing protein</fullName>
    </submittedName>
</protein>
<dbReference type="AlphaFoldDB" id="A0A1G6ZTP0"/>
<dbReference type="Gene3D" id="3.40.630.30">
    <property type="match status" value="1"/>
</dbReference>
<organism evidence="2 3">
    <name type="scientific">Mucilaginibacter pineti</name>
    <dbReference type="NCBI Taxonomy" id="1391627"/>
    <lineage>
        <taxon>Bacteria</taxon>
        <taxon>Pseudomonadati</taxon>
        <taxon>Bacteroidota</taxon>
        <taxon>Sphingobacteriia</taxon>
        <taxon>Sphingobacteriales</taxon>
        <taxon>Sphingobacteriaceae</taxon>
        <taxon>Mucilaginibacter</taxon>
    </lineage>
</organism>
<dbReference type="STRING" id="1391627.SAMN05216464_103491"/>
<dbReference type="Pfam" id="PF13673">
    <property type="entry name" value="Acetyltransf_10"/>
    <property type="match status" value="1"/>
</dbReference>
<reference evidence="2 3" key="1">
    <citation type="submission" date="2016-10" db="EMBL/GenBank/DDBJ databases">
        <authorList>
            <person name="de Groot N.N."/>
        </authorList>
    </citation>
    <scope>NUCLEOTIDE SEQUENCE [LARGE SCALE GENOMIC DNA]</scope>
    <source>
        <strain evidence="2 3">47C3B</strain>
    </source>
</reference>
<dbReference type="Proteomes" id="UP000199072">
    <property type="component" value="Unassembled WGS sequence"/>
</dbReference>
<gene>
    <name evidence="2" type="ORF">SAMN05216464_103491</name>
</gene>
<keyword evidence="3" id="KW-1185">Reference proteome</keyword>
<evidence type="ECO:0000259" key="1">
    <source>
        <dbReference type="PROSITE" id="PS51186"/>
    </source>
</evidence>
<dbReference type="PANTHER" id="PTHR43233">
    <property type="entry name" value="FAMILY N-ACETYLTRANSFERASE, PUTATIVE (AFU_ORTHOLOGUE AFUA_6G03350)-RELATED"/>
    <property type="match status" value="1"/>
</dbReference>
<dbReference type="OrthoDB" id="9775804at2"/>
<dbReference type="PROSITE" id="PS51186">
    <property type="entry name" value="GNAT"/>
    <property type="match status" value="1"/>
</dbReference>
<evidence type="ECO:0000313" key="2">
    <source>
        <dbReference type="EMBL" id="SDE05919.1"/>
    </source>
</evidence>